<dbReference type="Gene3D" id="2.30.30.380">
    <property type="entry name" value="Zn-finger domain of Sec23/24"/>
    <property type="match status" value="1"/>
</dbReference>
<dbReference type="PANTHER" id="PTHR13803">
    <property type="entry name" value="SEC24-RELATED PROTEIN"/>
    <property type="match status" value="1"/>
</dbReference>
<reference evidence="3 4" key="1">
    <citation type="submission" date="2012-10" db="EMBL/GenBank/DDBJ databases">
        <authorList>
            <person name="Zafar N."/>
            <person name="Inman J."/>
            <person name="Hall N."/>
            <person name="Lorenzi H."/>
            <person name="Caler E."/>
        </authorList>
    </citation>
    <scope>NUCLEOTIDE SEQUENCE [LARGE SCALE GENOMIC DNA]</scope>
    <source>
        <strain evidence="3 4">IP1</strain>
    </source>
</reference>
<dbReference type="GO" id="GO:0006886">
    <property type="term" value="P:intracellular protein transport"/>
    <property type="evidence" value="ECO:0007669"/>
    <property type="project" value="InterPro"/>
</dbReference>
<dbReference type="Gene3D" id="2.60.40.1670">
    <property type="entry name" value="beta-sandwich domain of Sec23/24"/>
    <property type="match status" value="1"/>
</dbReference>
<dbReference type="RefSeq" id="XP_004253788.1">
    <property type="nucleotide sequence ID" value="XM_004253740.1"/>
</dbReference>
<dbReference type="VEuPathDB" id="AmoebaDB:EIN_318960"/>
<evidence type="ECO:0000313" key="3">
    <source>
        <dbReference type="EMBL" id="ELP87017.1"/>
    </source>
</evidence>
<dbReference type="GO" id="GO:0070971">
    <property type="term" value="C:endoplasmic reticulum exit site"/>
    <property type="evidence" value="ECO:0007669"/>
    <property type="project" value="TreeGrafter"/>
</dbReference>
<organism evidence="3 4">
    <name type="scientific">Entamoeba invadens IP1</name>
    <dbReference type="NCBI Taxonomy" id="370355"/>
    <lineage>
        <taxon>Eukaryota</taxon>
        <taxon>Amoebozoa</taxon>
        <taxon>Evosea</taxon>
        <taxon>Archamoebae</taxon>
        <taxon>Mastigamoebida</taxon>
        <taxon>Entamoebidae</taxon>
        <taxon>Entamoeba</taxon>
    </lineage>
</organism>
<dbReference type="EMBL" id="KB206890">
    <property type="protein sequence ID" value="ELP87017.1"/>
    <property type="molecule type" value="Genomic_DNA"/>
</dbReference>
<dbReference type="SUPFAM" id="SSF82919">
    <property type="entry name" value="Zn-finger domain of Sec23/24"/>
    <property type="match status" value="1"/>
</dbReference>
<dbReference type="AlphaFoldDB" id="A0A0A1TZK6"/>
<feature type="non-terminal residue" evidence="3">
    <location>
        <position position="1"/>
    </location>
</feature>
<feature type="compositionally biased region" description="Polar residues" evidence="1">
    <location>
        <begin position="9"/>
        <end position="40"/>
    </location>
</feature>
<dbReference type="Pfam" id="PF04810">
    <property type="entry name" value="zf-Sec23_Sec24"/>
    <property type="match status" value="1"/>
</dbReference>
<dbReference type="PANTHER" id="PTHR13803:SF4">
    <property type="entry name" value="SECRETORY 24CD, ISOFORM C"/>
    <property type="match status" value="1"/>
</dbReference>
<keyword evidence="4" id="KW-1185">Reference proteome</keyword>
<evidence type="ECO:0000256" key="1">
    <source>
        <dbReference type="SAM" id="MobiDB-lite"/>
    </source>
</evidence>
<accession>A0A0A1TZK6</accession>
<feature type="compositionally biased region" description="Low complexity" evidence="1">
    <location>
        <begin position="95"/>
        <end position="113"/>
    </location>
</feature>
<evidence type="ECO:0000313" key="4">
    <source>
        <dbReference type="Proteomes" id="UP000014680"/>
    </source>
</evidence>
<dbReference type="InterPro" id="IPR050550">
    <property type="entry name" value="SEC23_SEC24_subfamily"/>
</dbReference>
<sequence>MSRRVYPPLNTQPQMPNVQQGPVGLTQPSMPNVPQYQQQVGGPIGMPTIQQNVPQNVPQQIPQYQQPVYQQPPQQTLPQSVPQQQYPQGNTLPLQQNIVGTQQQQQPAQAQTQENKNVEQNSMPAPTLISSVPTSYNMISPPPSNLQPFTAAVDNKSSPKNIRLSVFTPSSKVGLQKQLSIPLSCEITPFAKMFPGEKLDSIKADPKNIKRCPRCGGYVNPFCAFEEGGKKM</sequence>
<dbReference type="GO" id="GO:0000149">
    <property type="term" value="F:SNARE binding"/>
    <property type="evidence" value="ECO:0007669"/>
    <property type="project" value="TreeGrafter"/>
</dbReference>
<proteinExistence type="predicted"/>
<dbReference type="InterPro" id="IPR006895">
    <property type="entry name" value="Znf_Sec23_Sec24"/>
</dbReference>
<feature type="non-terminal residue" evidence="3">
    <location>
        <position position="232"/>
    </location>
</feature>
<dbReference type="OrthoDB" id="49016at2759"/>
<dbReference type="InterPro" id="IPR036174">
    <property type="entry name" value="Znf_Sec23_Sec24_sf"/>
</dbReference>
<dbReference type="GO" id="GO:0008270">
    <property type="term" value="F:zinc ion binding"/>
    <property type="evidence" value="ECO:0007669"/>
    <property type="project" value="InterPro"/>
</dbReference>
<evidence type="ECO:0000259" key="2">
    <source>
        <dbReference type="Pfam" id="PF04810"/>
    </source>
</evidence>
<feature type="domain" description="Zinc finger Sec23/Sec24-type" evidence="2">
    <location>
        <begin position="211"/>
        <end position="232"/>
    </location>
</feature>
<dbReference type="GO" id="GO:0030127">
    <property type="term" value="C:COPII vesicle coat"/>
    <property type="evidence" value="ECO:0007669"/>
    <property type="project" value="InterPro"/>
</dbReference>
<protein>
    <recommendedName>
        <fullName evidence="2">Zinc finger Sec23/Sec24-type domain-containing protein</fullName>
    </recommendedName>
</protein>
<dbReference type="GO" id="GO:0090110">
    <property type="term" value="P:COPII-coated vesicle cargo loading"/>
    <property type="evidence" value="ECO:0007669"/>
    <property type="project" value="TreeGrafter"/>
</dbReference>
<dbReference type="GeneID" id="14885926"/>
<feature type="compositionally biased region" description="Polar residues" evidence="1">
    <location>
        <begin position="114"/>
        <end position="123"/>
    </location>
</feature>
<feature type="compositionally biased region" description="Low complexity" evidence="1">
    <location>
        <begin position="47"/>
        <end position="85"/>
    </location>
</feature>
<name>A0A0A1TZK6_ENTIV</name>
<dbReference type="KEGG" id="eiv:EIN_318960"/>
<gene>
    <name evidence="3" type="ORF">EIN_318960</name>
</gene>
<dbReference type="Proteomes" id="UP000014680">
    <property type="component" value="Unassembled WGS sequence"/>
</dbReference>
<feature type="region of interest" description="Disordered" evidence="1">
    <location>
        <begin position="1"/>
        <end position="123"/>
    </location>
</feature>